<proteinExistence type="inferred from homology"/>
<dbReference type="InterPro" id="IPR011078">
    <property type="entry name" value="PyrdxlP_homeostasis"/>
</dbReference>
<dbReference type="PANTHER" id="PTHR10146:SF14">
    <property type="entry name" value="PYRIDOXAL PHOSPHATE HOMEOSTASIS PROTEIN"/>
    <property type="match status" value="1"/>
</dbReference>
<evidence type="ECO:0000259" key="5">
    <source>
        <dbReference type="Pfam" id="PF01168"/>
    </source>
</evidence>
<dbReference type="Proteomes" id="UP000235653">
    <property type="component" value="Unassembled WGS sequence"/>
</dbReference>
<dbReference type="InterPro" id="IPR001608">
    <property type="entry name" value="Ala_racemase_N"/>
</dbReference>
<evidence type="ECO:0000256" key="3">
    <source>
        <dbReference type="PIRSR" id="PIRSR004848-1"/>
    </source>
</evidence>
<gene>
    <name evidence="6" type="ORF">JP09_003645</name>
</gene>
<dbReference type="InterPro" id="IPR029066">
    <property type="entry name" value="PLP-binding_barrel"/>
</dbReference>
<evidence type="ECO:0000256" key="1">
    <source>
        <dbReference type="ARBA" id="ARBA00022898"/>
    </source>
</evidence>
<dbReference type="NCBIfam" id="TIGR00044">
    <property type="entry name" value="YggS family pyridoxal phosphate-dependent enzyme"/>
    <property type="match status" value="1"/>
</dbReference>
<dbReference type="HAMAP" id="MF_02087">
    <property type="entry name" value="PLP_homeostasis"/>
    <property type="match status" value="1"/>
</dbReference>
<dbReference type="GO" id="GO:0030170">
    <property type="term" value="F:pyridoxal phosphate binding"/>
    <property type="evidence" value="ECO:0007669"/>
    <property type="project" value="UniProtKB-UniRule"/>
</dbReference>
<name>A0A2P5P9L1_9CHLR</name>
<feature type="domain" description="Alanine racemase N-terminal" evidence="5">
    <location>
        <begin position="3"/>
        <end position="217"/>
    </location>
</feature>
<keyword evidence="7" id="KW-1185">Reference proteome</keyword>
<dbReference type="RefSeq" id="WP_102330450.1">
    <property type="nucleotide sequence ID" value="NZ_CP058566.2"/>
</dbReference>
<evidence type="ECO:0000313" key="7">
    <source>
        <dbReference type="Proteomes" id="UP000235653"/>
    </source>
</evidence>
<dbReference type="Pfam" id="PF01168">
    <property type="entry name" value="Ala_racemase_N"/>
    <property type="match status" value="1"/>
</dbReference>
<protein>
    <recommendedName>
        <fullName evidence="2">Pyridoxal phosphate homeostasis protein</fullName>
        <shortName evidence="2">PLP homeostasis protein</shortName>
    </recommendedName>
</protein>
<evidence type="ECO:0000313" key="6">
    <source>
        <dbReference type="EMBL" id="PPD58964.1"/>
    </source>
</evidence>
<evidence type="ECO:0000256" key="4">
    <source>
        <dbReference type="RuleBase" id="RU004514"/>
    </source>
</evidence>
<dbReference type="CDD" id="cd00635">
    <property type="entry name" value="PLPDE_III_YBL036c_like"/>
    <property type="match status" value="1"/>
</dbReference>
<keyword evidence="1 2" id="KW-0663">Pyridoxal phosphate</keyword>
<comment type="caution">
    <text evidence="6">The sequence shown here is derived from an EMBL/GenBank/DDBJ whole genome shotgun (WGS) entry which is preliminary data.</text>
</comment>
<evidence type="ECO:0000256" key="2">
    <source>
        <dbReference type="HAMAP-Rule" id="MF_02087"/>
    </source>
</evidence>
<comment type="similarity">
    <text evidence="2 4">Belongs to the pyridoxal phosphate-binding protein YggS/PROSC family.</text>
</comment>
<dbReference type="PANTHER" id="PTHR10146">
    <property type="entry name" value="PROLINE SYNTHETASE CO-TRANSCRIBED BACTERIAL HOMOLOG PROTEIN"/>
    <property type="match status" value="1"/>
</dbReference>
<comment type="function">
    <text evidence="2">Pyridoxal 5'-phosphate (PLP)-binding protein, which is involved in PLP homeostasis.</text>
</comment>
<comment type="cofactor">
    <cofactor evidence="3">
        <name>pyridoxal 5'-phosphate</name>
        <dbReference type="ChEBI" id="CHEBI:597326"/>
    </cofactor>
</comment>
<dbReference type="SUPFAM" id="SSF51419">
    <property type="entry name" value="PLP-binding barrel"/>
    <property type="match status" value="1"/>
</dbReference>
<dbReference type="Gene3D" id="3.20.20.10">
    <property type="entry name" value="Alanine racemase"/>
    <property type="match status" value="1"/>
</dbReference>
<reference evidence="6 7" key="1">
    <citation type="journal article" date="2017" name="ISME J.">
        <title>Grape pomace compost harbors organohalide-respiring Dehalogenimonas species with novel reductive dehalogenase genes.</title>
        <authorList>
            <person name="Yang Y."/>
            <person name="Higgins S.A."/>
            <person name="Yan J."/>
            <person name="Simsir B."/>
            <person name="Chourey K."/>
            <person name="Iyer R."/>
            <person name="Hettich R.L."/>
            <person name="Baldwin B."/>
            <person name="Ogles D.M."/>
            <person name="Loffler F.E."/>
        </authorList>
    </citation>
    <scope>NUCLEOTIDE SEQUENCE [LARGE SCALE GENOMIC DNA]</scope>
    <source>
        <strain evidence="6 7">GP</strain>
    </source>
</reference>
<dbReference type="OrthoDB" id="9804072at2"/>
<accession>A0A2P5P9L1</accession>
<feature type="modified residue" description="N6-(pyridoxal phosphate)lysine" evidence="2 3">
    <location>
        <position position="27"/>
    </location>
</feature>
<organism evidence="6 7">
    <name type="scientific">Dehalogenimonas etheniformans</name>
    <dbReference type="NCBI Taxonomy" id="1536648"/>
    <lineage>
        <taxon>Bacteria</taxon>
        <taxon>Bacillati</taxon>
        <taxon>Chloroflexota</taxon>
        <taxon>Dehalococcoidia</taxon>
        <taxon>Dehalococcoidales</taxon>
        <taxon>Dehalococcoidaceae</taxon>
        <taxon>Dehalogenimonas</taxon>
    </lineage>
</organism>
<sequence>MYQHIRDNVCRLRAEIPPDIAIVAAVKGRTVDEITVAVDAGINILGENYIQETETTRFDLPGRGKWHFIGHLQLNKVKKAVELFDLIQTVDSIAIARSINKHAAALNKIMPVLIEVNIGREPQKNGVLPENVFDLARSIAGLSNLRLSGLMTMGPNMPAQELRPYFASTRAIYEEIKCLCLPSVDIRYLSMGMSDSYRVAIKEGANMIRLGTAIFGPRR</sequence>
<dbReference type="PIRSF" id="PIRSF004848">
    <property type="entry name" value="YBL036c_PLPDEIII"/>
    <property type="match status" value="1"/>
</dbReference>
<dbReference type="AlphaFoldDB" id="A0A2P5P9L1"/>
<dbReference type="EMBL" id="JQAN02000006">
    <property type="protein sequence ID" value="PPD58964.1"/>
    <property type="molecule type" value="Genomic_DNA"/>
</dbReference>